<protein>
    <submittedName>
        <fullName evidence="3">Uncharacterized protein</fullName>
    </submittedName>
</protein>
<dbReference type="Proteomes" id="UP000016932">
    <property type="component" value="Unassembled WGS sequence"/>
</dbReference>
<feature type="region of interest" description="Disordered" evidence="1">
    <location>
        <begin position="400"/>
        <end position="483"/>
    </location>
</feature>
<organism evidence="3 4">
    <name type="scientific">Pseudocercospora fijiensis (strain CIRAD86)</name>
    <name type="common">Black leaf streak disease fungus</name>
    <name type="synonym">Mycosphaerella fijiensis</name>
    <dbReference type="NCBI Taxonomy" id="383855"/>
    <lineage>
        <taxon>Eukaryota</taxon>
        <taxon>Fungi</taxon>
        <taxon>Dikarya</taxon>
        <taxon>Ascomycota</taxon>
        <taxon>Pezizomycotina</taxon>
        <taxon>Dothideomycetes</taxon>
        <taxon>Dothideomycetidae</taxon>
        <taxon>Mycosphaerellales</taxon>
        <taxon>Mycosphaerellaceae</taxon>
        <taxon>Pseudocercospora</taxon>
    </lineage>
</organism>
<proteinExistence type="predicted"/>
<feature type="region of interest" description="Disordered" evidence="1">
    <location>
        <begin position="170"/>
        <end position="223"/>
    </location>
</feature>
<dbReference type="EMBL" id="KB446566">
    <property type="protein sequence ID" value="EME77336.1"/>
    <property type="molecule type" value="Genomic_DNA"/>
</dbReference>
<gene>
    <name evidence="3" type="ORF">MYCFIDRAFT_179912</name>
</gene>
<evidence type="ECO:0000313" key="4">
    <source>
        <dbReference type="Proteomes" id="UP000016932"/>
    </source>
</evidence>
<feature type="transmembrane region" description="Helical" evidence="2">
    <location>
        <begin position="71"/>
        <end position="92"/>
    </location>
</feature>
<dbReference type="RefSeq" id="XP_007932099.1">
    <property type="nucleotide sequence ID" value="XM_007933908.1"/>
</dbReference>
<evidence type="ECO:0000313" key="3">
    <source>
        <dbReference type="EMBL" id="EME77336.1"/>
    </source>
</evidence>
<keyword evidence="4" id="KW-1185">Reference proteome</keyword>
<feature type="compositionally biased region" description="Basic residues" evidence="1">
    <location>
        <begin position="194"/>
        <end position="203"/>
    </location>
</feature>
<evidence type="ECO:0000256" key="2">
    <source>
        <dbReference type="SAM" id="Phobius"/>
    </source>
</evidence>
<dbReference type="KEGG" id="pfj:MYCFIDRAFT_179912"/>
<feature type="region of interest" description="Disordered" evidence="1">
    <location>
        <begin position="122"/>
        <end position="149"/>
    </location>
</feature>
<feature type="compositionally biased region" description="Basic residues" evidence="1">
    <location>
        <begin position="400"/>
        <end position="413"/>
    </location>
</feature>
<reference evidence="3 4" key="1">
    <citation type="journal article" date="2012" name="PLoS Pathog.">
        <title>Diverse lifestyles and strategies of plant pathogenesis encoded in the genomes of eighteen Dothideomycetes fungi.</title>
        <authorList>
            <person name="Ohm R.A."/>
            <person name="Feau N."/>
            <person name="Henrissat B."/>
            <person name="Schoch C.L."/>
            <person name="Horwitz B.A."/>
            <person name="Barry K.W."/>
            <person name="Condon B.J."/>
            <person name="Copeland A.C."/>
            <person name="Dhillon B."/>
            <person name="Glaser F."/>
            <person name="Hesse C.N."/>
            <person name="Kosti I."/>
            <person name="LaButti K."/>
            <person name="Lindquist E.A."/>
            <person name="Lucas S."/>
            <person name="Salamov A.A."/>
            <person name="Bradshaw R.E."/>
            <person name="Ciuffetti L."/>
            <person name="Hamelin R.C."/>
            <person name="Kema G.H.J."/>
            <person name="Lawrence C."/>
            <person name="Scott J.A."/>
            <person name="Spatafora J.W."/>
            <person name="Turgeon B.G."/>
            <person name="de Wit P.J.G.M."/>
            <person name="Zhong S."/>
            <person name="Goodwin S.B."/>
            <person name="Grigoriev I.V."/>
        </authorList>
    </citation>
    <scope>NUCLEOTIDE SEQUENCE [LARGE SCALE GENOMIC DNA]</scope>
    <source>
        <strain evidence="3 4">CIRAD86</strain>
    </source>
</reference>
<name>M2ZYX5_PSEFD</name>
<keyword evidence="2" id="KW-0472">Membrane</keyword>
<sequence length="727" mass="81832">MTFTTFDEFKPRRRRGLNEVKTWQRFAPPEAYDHTTGAIPRPLVVPSGACDQRTTTSGSRWRKYGRYAQNLLLLAAYLQYKLAFLPVIELLLSSYRRRIILRPSAPLYLILPSTHYSTIRTKTKNATKSRTKNATKNRTKNRTKTATKIRTKNGSRNAYVRTERMWIPKRGGHGGFRRSLRRPFPPALSDNVSKRTRIPKRGGHGGFGRSLRRPFPPALSDNVSKRTRIPKRDNVSKRTRIPKRWVRGVWEEPATTIPPYPERQRLQKNVDTKALATTIPPYPERQRLQKNVDTKALATTIPPYPERQRLQKNVDTKAVGMGWFGRSLRRPFPPALSDNVGKSMWMVNIASRREIAELSRLRTILAKHANKSDQDDNDGRGFRLPFNLLKRKAISKALVKRKSTRPALKRKAATKASVAPVKRQSTRPEQHAPKASSVAPVKRQPTRPAPAPAPKTIAAPVKRRKVHSTSAASKTSAALGSVAPVKRQSTRRAIASRLFQWRLLRLRLITLNIISLSLYDKIDAAIMASFHCLLTIRLTPRLGLSSLEEAAPESCNQDQCCTTAPAVYSPFTTFPGTPFLSLPSFSHHRTRIAAERDLRAFAVLQLRILAAIRRSWFVPQHLSKLLNVRNVVIEQGMENVHYAVTPKSEATEAVLEHTSIPPKYLSSGGGRCEKALVSNVGEDTSGKSSSYESLYCLKFEYGIHPKATPDYSTSSSMQIALSLSLFA</sequence>
<keyword evidence="2" id="KW-0812">Transmembrane</keyword>
<keyword evidence="2" id="KW-1133">Transmembrane helix</keyword>
<evidence type="ECO:0000256" key="1">
    <source>
        <dbReference type="SAM" id="MobiDB-lite"/>
    </source>
</evidence>
<dbReference type="AlphaFoldDB" id="M2ZYX5"/>
<feature type="compositionally biased region" description="Low complexity" evidence="1">
    <location>
        <begin position="468"/>
        <end position="478"/>
    </location>
</feature>
<dbReference type="VEuPathDB" id="FungiDB:MYCFIDRAFT_179912"/>
<dbReference type="GeneID" id="19334231"/>
<feature type="compositionally biased region" description="Basic residues" evidence="1">
    <location>
        <begin position="170"/>
        <end position="181"/>
    </location>
</feature>
<dbReference type="HOGENOM" id="CLU_380878_0_0_1"/>
<accession>M2ZYX5</accession>